<dbReference type="EMBL" id="JAWJZI010000001">
    <property type="protein sequence ID" value="MDV5168061.1"/>
    <property type="molecule type" value="Genomic_DNA"/>
</dbReference>
<feature type="domain" description="ABC transporter" evidence="10">
    <location>
        <begin position="506"/>
        <end position="737"/>
    </location>
</feature>
<feature type="transmembrane region" description="Helical" evidence="9">
    <location>
        <begin position="300"/>
        <end position="323"/>
    </location>
</feature>
<dbReference type="Gene3D" id="3.40.50.300">
    <property type="entry name" value="P-loop containing nucleotide triphosphate hydrolases"/>
    <property type="match status" value="1"/>
</dbReference>
<feature type="transmembrane region" description="Helical" evidence="9">
    <location>
        <begin position="428"/>
        <end position="452"/>
    </location>
</feature>
<dbReference type="SUPFAM" id="SSF52540">
    <property type="entry name" value="P-loop containing nucleoside triphosphate hydrolases"/>
    <property type="match status" value="1"/>
</dbReference>
<protein>
    <submittedName>
        <fullName evidence="13">Type I secretion system permease/ATPase</fullName>
    </submittedName>
</protein>
<dbReference type="Proteomes" id="UP001186452">
    <property type="component" value="Unassembled WGS sequence"/>
</dbReference>
<feature type="transmembrane region" description="Helical" evidence="9">
    <location>
        <begin position="194"/>
        <end position="216"/>
    </location>
</feature>
<dbReference type="PANTHER" id="PTHR43394:SF1">
    <property type="entry name" value="ATP-BINDING CASSETTE SUB-FAMILY B MEMBER 10, MITOCHONDRIAL"/>
    <property type="match status" value="1"/>
</dbReference>
<keyword evidence="6 9" id="KW-1133">Transmembrane helix</keyword>
<feature type="transmembrane region" description="Helical" evidence="9">
    <location>
        <begin position="228"/>
        <end position="248"/>
    </location>
</feature>
<feature type="domain" description="ABC transmembrane type-1" evidence="11">
    <location>
        <begin position="194"/>
        <end position="472"/>
    </location>
</feature>
<dbReference type="PROSITE" id="PS50893">
    <property type="entry name" value="ABC_TRANSPORTER_2"/>
    <property type="match status" value="1"/>
</dbReference>
<feature type="transmembrane region" description="Helical" evidence="9">
    <location>
        <begin position="329"/>
        <end position="347"/>
    </location>
</feature>
<dbReference type="InterPro" id="IPR005074">
    <property type="entry name" value="Peptidase_C39"/>
</dbReference>
<dbReference type="InterPro" id="IPR003439">
    <property type="entry name" value="ABC_transporter-like_ATP-bd"/>
</dbReference>
<evidence type="ECO:0000313" key="14">
    <source>
        <dbReference type="Proteomes" id="UP001186452"/>
    </source>
</evidence>
<feature type="compositionally biased region" description="Basic and acidic residues" evidence="8">
    <location>
        <begin position="102"/>
        <end position="116"/>
    </location>
</feature>
<name>A0ABU3ZD74_9GAMM</name>
<evidence type="ECO:0000256" key="3">
    <source>
        <dbReference type="ARBA" id="ARBA00022741"/>
    </source>
</evidence>
<keyword evidence="7 9" id="KW-0472">Membrane</keyword>
<keyword evidence="5" id="KW-0067">ATP-binding</keyword>
<dbReference type="PROSITE" id="PS50990">
    <property type="entry name" value="PEPTIDASE_C39"/>
    <property type="match status" value="1"/>
</dbReference>
<dbReference type="InterPro" id="IPR017750">
    <property type="entry name" value="ATPase_T1SS"/>
</dbReference>
<dbReference type="InterPro" id="IPR039421">
    <property type="entry name" value="Type_1_exporter"/>
</dbReference>
<feature type="domain" description="Peptidase C39" evidence="12">
    <location>
        <begin position="1"/>
        <end position="136"/>
    </location>
</feature>
<dbReference type="Gene3D" id="1.20.1560.10">
    <property type="entry name" value="ABC transporter type 1, transmembrane domain"/>
    <property type="match status" value="1"/>
</dbReference>
<evidence type="ECO:0000256" key="5">
    <source>
        <dbReference type="ARBA" id="ARBA00022840"/>
    </source>
</evidence>
<keyword evidence="4" id="KW-0378">Hydrolase</keyword>
<dbReference type="SUPFAM" id="SSF90123">
    <property type="entry name" value="ABC transporter transmembrane region"/>
    <property type="match status" value="1"/>
</dbReference>
<organism evidence="13 14">
    <name type="scientific">Photobacterium rosenbergii</name>
    <dbReference type="NCBI Taxonomy" id="294936"/>
    <lineage>
        <taxon>Bacteria</taxon>
        <taxon>Pseudomonadati</taxon>
        <taxon>Pseudomonadota</taxon>
        <taxon>Gammaproteobacteria</taxon>
        <taxon>Vibrionales</taxon>
        <taxon>Vibrionaceae</taxon>
        <taxon>Photobacterium</taxon>
    </lineage>
</organism>
<dbReference type="InterPro" id="IPR027417">
    <property type="entry name" value="P-loop_NTPase"/>
</dbReference>
<dbReference type="Pfam" id="PF00664">
    <property type="entry name" value="ABC_membrane"/>
    <property type="match status" value="1"/>
</dbReference>
<proteinExistence type="predicted"/>
<reference evidence="13 14" key="1">
    <citation type="submission" date="2023-10" db="EMBL/GenBank/DDBJ databases">
        <title>Marine bacteria isolated from horseshoe crab.</title>
        <authorList>
            <person name="Cheng T.H."/>
        </authorList>
    </citation>
    <scope>NUCLEOTIDE SEQUENCE [LARGE SCALE GENOMIC DNA]</scope>
    <source>
        <strain evidence="13 14">HSC6</strain>
    </source>
</reference>
<dbReference type="PROSITE" id="PS50929">
    <property type="entry name" value="ABC_TM1F"/>
    <property type="match status" value="1"/>
</dbReference>
<dbReference type="RefSeq" id="WP_317520700.1">
    <property type="nucleotide sequence ID" value="NZ_JAWJZI010000001.1"/>
</dbReference>
<evidence type="ECO:0000256" key="1">
    <source>
        <dbReference type="ARBA" id="ARBA00004651"/>
    </source>
</evidence>
<evidence type="ECO:0000256" key="4">
    <source>
        <dbReference type="ARBA" id="ARBA00022801"/>
    </source>
</evidence>
<comment type="subcellular location">
    <subcellularLocation>
        <location evidence="1">Cell membrane</location>
        <topology evidence="1">Multi-pass membrane protein</topology>
    </subcellularLocation>
</comment>
<keyword evidence="2 9" id="KW-0812">Transmembrane</keyword>
<evidence type="ECO:0000259" key="12">
    <source>
        <dbReference type="PROSITE" id="PS50990"/>
    </source>
</evidence>
<dbReference type="SMART" id="SM00382">
    <property type="entry name" value="AAA"/>
    <property type="match status" value="1"/>
</dbReference>
<sequence length="737" mass="81423">MADPLLNALHYLCHHYGQPRSVNCLLEGLPLQDGLLSPHLLPRAAHNAGFQAEEARLSLPQLSPLLLPVIALLDSNRACVLLDIDQEKQRAEVAHPCQQSYDPRESNASEKSDAPEKSWMSFDELEQQFLNRVFLLKMPFQFDARAETAADCDNANTAQVKPTNSATSPQTTSHSSQAWFWQTLWQSKPLYRDVLIASALLNVFALAIPLFTRLIYDKVVPNQAFDTLWVLTSGIVVIFGFDFLLKYLRSYFIDIASKKSDILLSAAIYRKVMGLKLAARPPSVGAFTRHLQEFESVREFFTSATITALIDLPFALLFLLVIYTIAAPVVVIPIAAIIILAIYSMLIQRPLQKAIEEGSQLAAQKHANLVESVAGLETVKLFNSQPQYQYRWEQAVAHMANWGVKSRRLTDSVHNLASLTQQCVSVGVIIYGVYLIAAGALSVGGLIAVSMLTSRAIGPMVQLSQLSTRYHQAKSAIAILSDIMAMPDETRPQQTTEHAKPLSGDIQCDNLTFTYPHAETPALQSVSLTIKPGEKVAVIGKIGSGKTTLQRLLMGLYQPSSGAIRFDNTDINQFHPHSLRQQVGCVPQDNALFFGSIRDNITLGSPQASDEDIDKACRHAGVNLFTQHEPSGLNRQVGEGGQYLSGGQRQAVTIARAMLNQPKVLVFDEPTSQMDSQLERHIKRTLKSFDKQHTLILFTHKTSMLECVDRLIVLDKGHVVADGEKDTVLQKLRNGSG</sequence>
<evidence type="ECO:0000259" key="10">
    <source>
        <dbReference type="PROSITE" id="PS50893"/>
    </source>
</evidence>
<dbReference type="NCBIfam" id="TIGR03375">
    <property type="entry name" value="type_I_sec_LssB"/>
    <property type="match status" value="1"/>
</dbReference>
<dbReference type="CDD" id="cd03245">
    <property type="entry name" value="ABCC_bacteriocin_exporters"/>
    <property type="match status" value="1"/>
</dbReference>
<evidence type="ECO:0000256" key="7">
    <source>
        <dbReference type="ARBA" id="ARBA00023136"/>
    </source>
</evidence>
<evidence type="ECO:0000256" key="9">
    <source>
        <dbReference type="SAM" id="Phobius"/>
    </source>
</evidence>
<evidence type="ECO:0000256" key="6">
    <source>
        <dbReference type="ARBA" id="ARBA00022989"/>
    </source>
</evidence>
<dbReference type="InterPro" id="IPR036640">
    <property type="entry name" value="ABC1_TM_sf"/>
</dbReference>
<dbReference type="PROSITE" id="PS00211">
    <property type="entry name" value="ABC_TRANSPORTER_1"/>
    <property type="match status" value="1"/>
</dbReference>
<dbReference type="InterPro" id="IPR003593">
    <property type="entry name" value="AAA+_ATPase"/>
</dbReference>
<feature type="region of interest" description="Disordered" evidence="8">
    <location>
        <begin position="92"/>
        <end position="117"/>
    </location>
</feature>
<dbReference type="CDD" id="cd18587">
    <property type="entry name" value="ABC_6TM_LapB_like"/>
    <property type="match status" value="1"/>
</dbReference>
<comment type="caution">
    <text evidence="13">The sequence shown here is derived from an EMBL/GenBank/DDBJ whole genome shotgun (WGS) entry which is preliminary data.</text>
</comment>
<dbReference type="Gene3D" id="3.90.70.10">
    <property type="entry name" value="Cysteine proteinases"/>
    <property type="match status" value="1"/>
</dbReference>
<evidence type="ECO:0000256" key="2">
    <source>
        <dbReference type="ARBA" id="ARBA00022692"/>
    </source>
</evidence>
<evidence type="ECO:0000259" key="11">
    <source>
        <dbReference type="PROSITE" id="PS50929"/>
    </source>
</evidence>
<dbReference type="PANTHER" id="PTHR43394">
    <property type="entry name" value="ATP-DEPENDENT PERMEASE MDL1, MITOCHONDRIAL"/>
    <property type="match status" value="1"/>
</dbReference>
<keyword evidence="14" id="KW-1185">Reference proteome</keyword>
<dbReference type="Pfam" id="PF00005">
    <property type="entry name" value="ABC_tran"/>
    <property type="match status" value="1"/>
</dbReference>
<accession>A0ABU3ZD74</accession>
<dbReference type="InterPro" id="IPR011527">
    <property type="entry name" value="ABC1_TM_dom"/>
</dbReference>
<dbReference type="InterPro" id="IPR017871">
    <property type="entry name" value="ABC_transporter-like_CS"/>
</dbReference>
<keyword evidence="3" id="KW-0547">Nucleotide-binding</keyword>
<gene>
    <name evidence="13" type="ORF">R2X38_03475</name>
</gene>
<evidence type="ECO:0000313" key="13">
    <source>
        <dbReference type="EMBL" id="MDV5168061.1"/>
    </source>
</evidence>
<evidence type="ECO:0000256" key="8">
    <source>
        <dbReference type="SAM" id="MobiDB-lite"/>
    </source>
</evidence>